<dbReference type="InterPro" id="IPR013087">
    <property type="entry name" value="Znf_C2H2_type"/>
</dbReference>
<feature type="compositionally biased region" description="Polar residues" evidence="10">
    <location>
        <begin position="163"/>
        <end position="189"/>
    </location>
</feature>
<feature type="compositionally biased region" description="Low complexity" evidence="10">
    <location>
        <begin position="209"/>
        <end position="220"/>
    </location>
</feature>
<feature type="compositionally biased region" description="Acidic residues" evidence="10">
    <location>
        <begin position="81"/>
        <end position="92"/>
    </location>
</feature>
<feature type="compositionally biased region" description="Basic and acidic residues" evidence="10">
    <location>
        <begin position="552"/>
        <end position="601"/>
    </location>
</feature>
<keyword evidence="3" id="KW-0677">Repeat</keyword>
<sequence length="829" mass="93745">MGSCWKREGEWGEVTQNLIEVDRGQDDNKTTFIEGYISGDSPHPVYLVSSVGGVGATAVGGGGTVGGIPSGGSTPSHDVKVEEEDPIDDNSFSDDPAAGGDNDEATLALYGQDPSFTFKMEPFRPTSPHLDSKTSSNPHSPLSHLPQCNNSFTTPITPVSSHTVPYTSVNSPSVTDTSVSSHPRISNNHHSPHPLFHVASPNISKSHFSPKSQPSISISPYFITDSYHKPSQQNRVPDDTSRSHDSSISPHEKEIPNNHPYFNSRTHAHSNSHSLKHFENECDTSNKEDDEISIINSEKHETTNKQGEREETTTQIRLTPEGQNNDEEKAYKNQAMVKVRSDLLERKEGRVAGKEREAGAEQSTMEKAWTEETSQDNVMSHCDHSYILPAQQSSHQSKVTRSDYYTCSTCSKTFPRNRRHRYLSHLRTHTGEKPYSCSVCSRGFTRRDHVQVHMRLHTGEKPFSCHVCGASYAHKVSLKNHKCEGKNEADLTNSPDIQLLEPSSNHSISPTSLPNTVQYPHKSELGTMHLPSLSSLAASALPGCQSSSEIMRKAENERESKINTENGKRSETELMNERRGMIENRNNTEMKVSENKMHQRDLNSQNSSECIYDKGGVENKYKNELKLKGNKTSEAKDDDKDKHKEKEYNGKKRSEIRGEEKILRKKASIANSNRKRKNSETQEIHKNCQETWKADENTTDKEDEAGMEEETLNNDKEGKSEVEEKIQESRSVREEEKHMMVMKERWKGKDQDDTEVVPKEEKKEEREIWRIKEEKESWEETEHTDWETEGNWGDTVRGRAWCWIKPSCLPLQLSPNKVPSHTDQEAMRL</sequence>
<comment type="subcellular location">
    <subcellularLocation>
        <location evidence="1">Nucleus</location>
    </subcellularLocation>
</comment>
<dbReference type="Gene3D" id="3.30.160.60">
    <property type="entry name" value="Classic Zinc Finger"/>
    <property type="match status" value="3"/>
</dbReference>
<evidence type="ECO:0000256" key="5">
    <source>
        <dbReference type="ARBA" id="ARBA00022833"/>
    </source>
</evidence>
<feature type="compositionally biased region" description="Basic and acidic residues" evidence="10">
    <location>
        <begin position="713"/>
        <end position="766"/>
    </location>
</feature>
<gene>
    <name evidence="12" type="ORF">Pcinc_017598</name>
</gene>
<evidence type="ECO:0000256" key="3">
    <source>
        <dbReference type="ARBA" id="ARBA00022737"/>
    </source>
</evidence>
<comment type="caution">
    <text evidence="12">The sequence shown here is derived from an EMBL/GenBank/DDBJ whole genome shotgun (WGS) entry which is preliminary data.</text>
</comment>
<feature type="region of interest" description="Disordered" evidence="10">
    <location>
        <begin position="119"/>
        <end position="144"/>
    </location>
</feature>
<dbReference type="SUPFAM" id="SSF57667">
    <property type="entry name" value="beta-beta-alpha zinc fingers"/>
    <property type="match status" value="1"/>
</dbReference>
<evidence type="ECO:0000256" key="8">
    <source>
        <dbReference type="ARBA" id="ARBA00023242"/>
    </source>
</evidence>
<evidence type="ECO:0000256" key="7">
    <source>
        <dbReference type="ARBA" id="ARBA00023163"/>
    </source>
</evidence>
<dbReference type="GO" id="GO:0008270">
    <property type="term" value="F:zinc ion binding"/>
    <property type="evidence" value="ECO:0007669"/>
    <property type="project" value="UniProtKB-KW"/>
</dbReference>
<keyword evidence="7" id="KW-0804">Transcription</keyword>
<feature type="compositionally biased region" description="Polar residues" evidence="10">
    <location>
        <begin position="494"/>
        <end position="518"/>
    </location>
</feature>
<proteinExistence type="predicted"/>
<dbReference type="PANTHER" id="PTHR47772:SF13">
    <property type="entry name" value="GASTRULA ZINC FINGER PROTEIN XLCGF49.1-LIKE-RELATED"/>
    <property type="match status" value="1"/>
</dbReference>
<evidence type="ECO:0000256" key="1">
    <source>
        <dbReference type="ARBA" id="ARBA00004123"/>
    </source>
</evidence>
<feature type="compositionally biased region" description="Basic and acidic residues" evidence="10">
    <location>
        <begin position="611"/>
        <end position="662"/>
    </location>
</feature>
<feature type="compositionally biased region" description="Basic and acidic residues" evidence="10">
    <location>
        <begin position="276"/>
        <end position="287"/>
    </location>
</feature>
<keyword evidence="5" id="KW-0862">Zinc</keyword>
<dbReference type="InterPro" id="IPR050636">
    <property type="entry name" value="C2H2-ZF_domain-containing"/>
</dbReference>
<feature type="compositionally biased region" description="Basic residues" evidence="10">
    <location>
        <begin position="663"/>
        <end position="677"/>
    </location>
</feature>
<dbReference type="SMART" id="SM00355">
    <property type="entry name" value="ZnF_C2H2"/>
    <property type="match status" value="3"/>
</dbReference>
<evidence type="ECO:0000256" key="4">
    <source>
        <dbReference type="ARBA" id="ARBA00022771"/>
    </source>
</evidence>
<evidence type="ECO:0000259" key="11">
    <source>
        <dbReference type="PROSITE" id="PS50157"/>
    </source>
</evidence>
<keyword evidence="2" id="KW-0479">Metal-binding</keyword>
<dbReference type="InterPro" id="IPR036236">
    <property type="entry name" value="Znf_C2H2_sf"/>
</dbReference>
<keyword evidence="4 9" id="KW-0863">Zinc-finger</keyword>
<evidence type="ECO:0000313" key="12">
    <source>
        <dbReference type="EMBL" id="KAK3877711.1"/>
    </source>
</evidence>
<dbReference type="FunFam" id="3.30.160.60:FF:000100">
    <property type="entry name" value="Zinc finger 45-like"/>
    <property type="match status" value="1"/>
</dbReference>
<feature type="compositionally biased region" description="Basic and acidic residues" evidence="10">
    <location>
        <begin position="236"/>
        <end position="256"/>
    </location>
</feature>
<dbReference type="FunFam" id="3.30.160.60:FF:000912">
    <property type="entry name" value="Zinc finger protein 660"/>
    <property type="match status" value="1"/>
</dbReference>
<protein>
    <recommendedName>
        <fullName evidence="11">C2H2-type domain-containing protein</fullName>
    </recommendedName>
</protein>
<organism evidence="12 13">
    <name type="scientific">Petrolisthes cinctipes</name>
    <name type="common">Flat porcelain crab</name>
    <dbReference type="NCBI Taxonomy" id="88211"/>
    <lineage>
        <taxon>Eukaryota</taxon>
        <taxon>Metazoa</taxon>
        <taxon>Ecdysozoa</taxon>
        <taxon>Arthropoda</taxon>
        <taxon>Crustacea</taxon>
        <taxon>Multicrustacea</taxon>
        <taxon>Malacostraca</taxon>
        <taxon>Eumalacostraca</taxon>
        <taxon>Eucarida</taxon>
        <taxon>Decapoda</taxon>
        <taxon>Pleocyemata</taxon>
        <taxon>Anomura</taxon>
        <taxon>Galatheoidea</taxon>
        <taxon>Porcellanidae</taxon>
        <taxon>Petrolisthes</taxon>
    </lineage>
</organism>
<dbReference type="GO" id="GO:0005634">
    <property type="term" value="C:nucleus"/>
    <property type="evidence" value="ECO:0007669"/>
    <property type="project" value="UniProtKB-SubCell"/>
</dbReference>
<evidence type="ECO:0000256" key="2">
    <source>
        <dbReference type="ARBA" id="ARBA00022723"/>
    </source>
</evidence>
<dbReference type="Proteomes" id="UP001286313">
    <property type="component" value="Unassembled WGS sequence"/>
</dbReference>
<feature type="region of interest" description="Disordered" evidence="10">
    <location>
        <begin position="552"/>
        <end position="766"/>
    </location>
</feature>
<feature type="domain" description="C2H2-type" evidence="11">
    <location>
        <begin position="435"/>
        <end position="462"/>
    </location>
</feature>
<reference evidence="12" key="1">
    <citation type="submission" date="2023-10" db="EMBL/GenBank/DDBJ databases">
        <title>Genome assemblies of two species of porcelain crab, Petrolisthes cinctipes and Petrolisthes manimaculis (Anomura: Porcellanidae).</title>
        <authorList>
            <person name="Angst P."/>
        </authorList>
    </citation>
    <scope>NUCLEOTIDE SEQUENCE</scope>
    <source>
        <strain evidence="12">PB745_01</strain>
        <tissue evidence="12">Gill</tissue>
    </source>
</reference>
<evidence type="ECO:0000313" key="13">
    <source>
        <dbReference type="Proteomes" id="UP001286313"/>
    </source>
</evidence>
<name>A0AAE1FQD4_PETCI</name>
<evidence type="ECO:0000256" key="9">
    <source>
        <dbReference type="PROSITE-ProRule" id="PRU00042"/>
    </source>
</evidence>
<dbReference type="EMBL" id="JAWQEG010001637">
    <property type="protein sequence ID" value="KAK3877711.1"/>
    <property type="molecule type" value="Genomic_DNA"/>
</dbReference>
<dbReference type="PROSITE" id="PS50157">
    <property type="entry name" value="ZINC_FINGER_C2H2_2"/>
    <property type="match status" value="2"/>
</dbReference>
<dbReference type="PROSITE" id="PS00028">
    <property type="entry name" value="ZINC_FINGER_C2H2_1"/>
    <property type="match status" value="1"/>
</dbReference>
<accession>A0AAE1FQD4</accession>
<dbReference type="PANTHER" id="PTHR47772">
    <property type="entry name" value="ZINC FINGER PROTEIN 200"/>
    <property type="match status" value="1"/>
</dbReference>
<evidence type="ECO:0000256" key="10">
    <source>
        <dbReference type="SAM" id="MobiDB-lite"/>
    </source>
</evidence>
<keyword evidence="6" id="KW-0805">Transcription regulation</keyword>
<keyword evidence="13" id="KW-1185">Reference proteome</keyword>
<feature type="compositionally biased region" description="Low complexity" evidence="10">
    <location>
        <begin position="135"/>
        <end position="144"/>
    </location>
</feature>
<feature type="region of interest" description="Disordered" evidence="10">
    <location>
        <begin position="163"/>
        <end position="289"/>
    </location>
</feature>
<feature type="compositionally biased region" description="Basic and acidic residues" evidence="10">
    <location>
        <begin position="678"/>
        <end position="700"/>
    </location>
</feature>
<evidence type="ECO:0000256" key="6">
    <source>
        <dbReference type="ARBA" id="ARBA00023015"/>
    </source>
</evidence>
<feature type="region of interest" description="Disordered" evidence="10">
    <location>
        <begin position="494"/>
        <end position="519"/>
    </location>
</feature>
<feature type="domain" description="C2H2-type" evidence="11">
    <location>
        <begin position="405"/>
        <end position="434"/>
    </location>
</feature>
<dbReference type="AlphaFoldDB" id="A0AAE1FQD4"/>
<feature type="region of interest" description="Disordered" evidence="10">
    <location>
        <begin position="65"/>
        <end position="105"/>
    </location>
</feature>
<feature type="compositionally biased region" description="Acidic residues" evidence="10">
    <location>
        <begin position="701"/>
        <end position="712"/>
    </location>
</feature>
<feature type="compositionally biased region" description="Polar residues" evidence="10">
    <location>
        <begin position="260"/>
        <end position="273"/>
    </location>
</feature>
<keyword evidence="8" id="KW-0539">Nucleus</keyword>